<sequence length="260" mass="30208">MESILEINDLPQEEKEEIYKRLIPPELFEWYQIDPRTGTDPHGLRLVRFGCQKGWPFMKVELKRSLADPDPVFSLDLSDTPYQQIELSFIIVNDLDAERFTVDKDEEGRDTYFGTSRRNLKEEERAMRAGMAPGQIRKGLRFFNKFMPLMEEFLARLRKQMCLLESLNYHSAILYEKYGFGYLKGLRMMEEIDAEFRPGGTLHQRLDGSTPFRMPGAEKTIRGRSWAIHDGILGDPWEGPTMYKTLGKMAGVCTFPDAIY</sequence>
<dbReference type="EMBL" id="JACPRF010000160">
    <property type="protein sequence ID" value="MBI2876253.1"/>
    <property type="molecule type" value="Genomic_DNA"/>
</dbReference>
<proteinExistence type="predicted"/>
<dbReference type="Proteomes" id="UP000769766">
    <property type="component" value="Unassembled WGS sequence"/>
</dbReference>
<name>A0A932FW93_UNCTE</name>
<accession>A0A932FW93</accession>
<dbReference type="AlphaFoldDB" id="A0A932FW93"/>
<gene>
    <name evidence="1" type="ORF">HYY20_05170</name>
</gene>
<reference evidence="1" key="1">
    <citation type="submission" date="2020-07" db="EMBL/GenBank/DDBJ databases">
        <title>Huge and variable diversity of episymbiotic CPR bacteria and DPANN archaea in groundwater ecosystems.</title>
        <authorList>
            <person name="He C.Y."/>
            <person name="Keren R."/>
            <person name="Whittaker M."/>
            <person name="Farag I.F."/>
            <person name="Doudna J."/>
            <person name="Cate J.H.D."/>
            <person name="Banfield J.F."/>
        </authorList>
    </citation>
    <scope>NUCLEOTIDE SEQUENCE</scope>
    <source>
        <strain evidence="1">NC_groundwater_672_Ag_B-0.1um_62_36</strain>
    </source>
</reference>
<evidence type="ECO:0000313" key="2">
    <source>
        <dbReference type="Proteomes" id="UP000769766"/>
    </source>
</evidence>
<comment type="caution">
    <text evidence="1">The sequence shown here is derived from an EMBL/GenBank/DDBJ whole genome shotgun (WGS) entry which is preliminary data.</text>
</comment>
<protein>
    <submittedName>
        <fullName evidence="1">Uncharacterized protein</fullName>
    </submittedName>
</protein>
<evidence type="ECO:0000313" key="1">
    <source>
        <dbReference type="EMBL" id="MBI2876253.1"/>
    </source>
</evidence>
<organism evidence="1 2">
    <name type="scientific">Tectimicrobiota bacterium</name>
    <dbReference type="NCBI Taxonomy" id="2528274"/>
    <lineage>
        <taxon>Bacteria</taxon>
        <taxon>Pseudomonadati</taxon>
        <taxon>Nitrospinota/Tectimicrobiota group</taxon>
        <taxon>Candidatus Tectimicrobiota</taxon>
    </lineage>
</organism>